<feature type="domain" description="PSP proline-rich" evidence="7">
    <location>
        <begin position="208"/>
        <end position="255"/>
    </location>
</feature>
<organism evidence="8 9">
    <name type="scientific">Puccinia coronata f. sp. avenae</name>
    <dbReference type="NCBI Taxonomy" id="200324"/>
    <lineage>
        <taxon>Eukaryota</taxon>
        <taxon>Fungi</taxon>
        <taxon>Dikarya</taxon>
        <taxon>Basidiomycota</taxon>
        <taxon>Pucciniomycotina</taxon>
        <taxon>Pucciniomycetes</taxon>
        <taxon>Pucciniales</taxon>
        <taxon>Pucciniaceae</taxon>
        <taxon>Puccinia</taxon>
    </lineage>
</organism>
<dbReference type="GO" id="GO:0008270">
    <property type="term" value="F:zinc ion binding"/>
    <property type="evidence" value="ECO:0007669"/>
    <property type="project" value="UniProtKB-KW"/>
</dbReference>
<feature type="compositionally biased region" description="Polar residues" evidence="6">
    <location>
        <begin position="502"/>
        <end position="512"/>
    </location>
</feature>
<keyword evidence="3" id="KW-0863">Zinc-finger</keyword>
<protein>
    <recommendedName>
        <fullName evidence="7">PSP proline-rich domain-containing protein</fullName>
    </recommendedName>
</protein>
<comment type="subcellular location">
    <subcellularLocation>
        <location evidence="1">Nucleus</location>
    </subcellularLocation>
</comment>
<dbReference type="InterPro" id="IPR052115">
    <property type="entry name" value="NEXT_complex_subunit_ZCCHC8"/>
</dbReference>
<dbReference type="InterPro" id="IPR006568">
    <property type="entry name" value="PSP_pro-rich"/>
</dbReference>
<evidence type="ECO:0000256" key="4">
    <source>
        <dbReference type="ARBA" id="ARBA00022833"/>
    </source>
</evidence>
<feature type="compositionally biased region" description="Basic and acidic residues" evidence="6">
    <location>
        <begin position="637"/>
        <end position="646"/>
    </location>
</feature>
<feature type="compositionally biased region" description="Pro residues" evidence="6">
    <location>
        <begin position="568"/>
        <end position="586"/>
    </location>
</feature>
<evidence type="ECO:0000313" key="8">
    <source>
        <dbReference type="EMBL" id="PLW30352.1"/>
    </source>
</evidence>
<sequence>MTEEEYQQYCNYYYYYYYYYYPTSPLQHYQQPFSPQQLVLNYQQQQEQEQQEQEQQQQQQPAAYEAFFYDQQPLFPQEPFSQLAQLTAVPDYHYSSQARHVVGTGEDDKILHPSDIRRCFNCGDPSHSLVGCPETRNEPLIRLSKQIFKAHHTQGTTNGWTEGAEDDELLDHHQDEGHPAATLKDISCADSVQGTIEQRKWLASQFLPGQPSAALREALFWELHRGTPDDQYMDTDRPMPWFQTMEKWGYPPGYAVPLDAQYTPFQRIVQRIDNLDKDHTWDSVGILEMHRGHSPGAESDDSSDEEQRLEEEEEILRLLVPGYEALGKQSVPLPPEERPPISSSKSSLPEPSQLPPLPDSPPPSPPPPPPPPPPRDLLPLQRLVKYEGGNFSSDLLPVYNGQMISTQLYLNYYSSHHTMSSKDPSNRRPKRKRTGWKKNHDYAPYQQQQQQNYQRHHQHGHSQGQERNVLQPSVSNSPGSSTSSTSSTSLSSLAPFSASSANAQAPWTQQSEEFSKAGGAGPPWKGKERERRGKSPSKMIKQRWKEAALNFAAAKTLHQPPARSPGVDLPPPPPSLPALPVPPASKPPSASSSTSKRFYIDKDQPSSGSHHSLDHVDLLNYDDEPEAQPEPEPEPQSEPRRPERLTPHSHCHSHHHHHPYRPDDQLPRHAYDEPSRAPAPAAHPKLSRKRARSSNYPNLVKQSHYHARKAHNSHNSQHAPLPFPPRRAAKHFAKKKLAKPTSSTPC</sequence>
<dbReference type="GO" id="GO:0071013">
    <property type="term" value="C:catalytic step 2 spliceosome"/>
    <property type="evidence" value="ECO:0007669"/>
    <property type="project" value="TreeGrafter"/>
</dbReference>
<evidence type="ECO:0000256" key="2">
    <source>
        <dbReference type="ARBA" id="ARBA00022723"/>
    </source>
</evidence>
<accession>A0A2N5TY04</accession>
<evidence type="ECO:0000256" key="6">
    <source>
        <dbReference type="SAM" id="MobiDB-lite"/>
    </source>
</evidence>
<feature type="compositionally biased region" description="Pro residues" evidence="6">
    <location>
        <begin position="352"/>
        <end position="376"/>
    </location>
</feature>
<feature type="compositionally biased region" description="Basic residues" evidence="6">
    <location>
        <begin position="703"/>
        <end position="712"/>
    </location>
</feature>
<keyword evidence="2" id="KW-0479">Metal-binding</keyword>
<feature type="region of interest" description="Disordered" evidence="6">
    <location>
        <begin position="327"/>
        <end position="378"/>
    </location>
</feature>
<dbReference type="Pfam" id="PF04046">
    <property type="entry name" value="PSP"/>
    <property type="match status" value="1"/>
</dbReference>
<feature type="region of interest" description="Disordered" evidence="6">
    <location>
        <begin position="290"/>
        <end position="311"/>
    </location>
</feature>
<keyword evidence="5" id="KW-0539">Nucleus</keyword>
<dbReference type="Proteomes" id="UP000235392">
    <property type="component" value="Unassembled WGS sequence"/>
</dbReference>
<feature type="compositionally biased region" description="Low complexity" evidence="6">
    <location>
        <begin position="340"/>
        <end position="351"/>
    </location>
</feature>
<feature type="compositionally biased region" description="Basic residues" evidence="6">
    <location>
        <begin position="427"/>
        <end position="437"/>
    </location>
</feature>
<dbReference type="AlphaFoldDB" id="A0A2N5TY04"/>
<evidence type="ECO:0000256" key="3">
    <source>
        <dbReference type="ARBA" id="ARBA00022771"/>
    </source>
</evidence>
<feature type="compositionally biased region" description="Basic and acidic residues" evidence="6">
    <location>
        <begin position="660"/>
        <end position="675"/>
    </location>
</feature>
<dbReference type="PANTHER" id="PTHR13316:SF0">
    <property type="entry name" value="ZINC FINGER CCHC DOMAIN-CONTAINING PROTEIN 8"/>
    <property type="match status" value="1"/>
</dbReference>
<dbReference type="PANTHER" id="PTHR13316">
    <property type="entry name" value="ZINC FINGER, CCHC DOMAIN CONTAINING 8"/>
    <property type="match status" value="1"/>
</dbReference>
<feature type="compositionally biased region" description="Basic residues" evidence="6">
    <location>
        <begin position="647"/>
        <end position="659"/>
    </location>
</feature>
<evidence type="ECO:0000259" key="7">
    <source>
        <dbReference type="Pfam" id="PF04046"/>
    </source>
</evidence>
<keyword evidence="4" id="KW-0862">Zinc</keyword>
<gene>
    <name evidence="8" type="ORF">PCASD_16088</name>
</gene>
<dbReference type="EMBL" id="PGCI01000301">
    <property type="protein sequence ID" value="PLW30352.1"/>
    <property type="molecule type" value="Genomic_DNA"/>
</dbReference>
<evidence type="ECO:0000256" key="1">
    <source>
        <dbReference type="ARBA" id="ARBA00004123"/>
    </source>
</evidence>
<comment type="caution">
    <text evidence="8">The sequence shown here is derived from an EMBL/GenBank/DDBJ whole genome shotgun (WGS) entry which is preliminary data.</text>
</comment>
<evidence type="ECO:0000313" key="9">
    <source>
        <dbReference type="Proteomes" id="UP000235392"/>
    </source>
</evidence>
<name>A0A2N5TY04_9BASI</name>
<feature type="compositionally biased region" description="Low complexity" evidence="6">
    <location>
        <begin position="461"/>
        <end position="501"/>
    </location>
</feature>
<reference evidence="8 9" key="1">
    <citation type="submission" date="2017-11" db="EMBL/GenBank/DDBJ databases">
        <title>De novo assembly and phasing of dikaryotic genomes from two isolates of Puccinia coronata f. sp. avenae, the causal agent of oat crown rust.</title>
        <authorList>
            <person name="Miller M.E."/>
            <person name="Zhang Y."/>
            <person name="Omidvar V."/>
            <person name="Sperschneider J."/>
            <person name="Schwessinger B."/>
            <person name="Raley C."/>
            <person name="Palmer J.M."/>
            <person name="Garnica D."/>
            <person name="Upadhyaya N."/>
            <person name="Rathjen J."/>
            <person name="Taylor J.M."/>
            <person name="Park R.F."/>
            <person name="Dodds P.N."/>
            <person name="Hirsch C.D."/>
            <person name="Kianian S.F."/>
            <person name="Figueroa M."/>
        </authorList>
    </citation>
    <scope>NUCLEOTIDE SEQUENCE [LARGE SCALE GENOMIC DNA]</scope>
    <source>
        <strain evidence="8">12SD80</strain>
    </source>
</reference>
<evidence type="ECO:0000256" key="5">
    <source>
        <dbReference type="ARBA" id="ARBA00023242"/>
    </source>
</evidence>
<feature type="region of interest" description="Disordered" evidence="6">
    <location>
        <begin position="416"/>
        <end position="746"/>
    </location>
</feature>
<feature type="compositionally biased region" description="Acidic residues" evidence="6">
    <location>
        <begin position="298"/>
        <end position="311"/>
    </location>
</feature>
<proteinExistence type="predicted"/>
<feature type="compositionally biased region" description="Basic residues" evidence="6">
    <location>
        <begin position="727"/>
        <end position="738"/>
    </location>
</feature>
<feature type="compositionally biased region" description="Acidic residues" evidence="6">
    <location>
        <begin position="620"/>
        <end position="635"/>
    </location>
</feature>
<dbReference type="GO" id="GO:0003723">
    <property type="term" value="F:RNA binding"/>
    <property type="evidence" value="ECO:0007669"/>
    <property type="project" value="TreeGrafter"/>
</dbReference>